<feature type="coiled-coil region" evidence="2">
    <location>
        <begin position="82"/>
        <end position="172"/>
    </location>
</feature>
<dbReference type="InterPro" id="IPR013923">
    <property type="entry name" value="Autophagy-rel_prot_16_dom"/>
</dbReference>
<organism evidence="5 6">
    <name type="scientific">Lecanosticta acicola</name>
    <dbReference type="NCBI Taxonomy" id="111012"/>
    <lineage>
        <taxon>Eukaryota</taxon>
        <taxon>Fungi</taxon>
        <taxon>Dikarya</taxon>
        <taxon>Ascomycota</taxon>
        <taxon>Pezizomycotina</taxon>
        <taxon>Dothideomycetes</taxon>
        <taxon>Dothideomycetidae</taxon>
        <taxon>Mycosphaerellales</taxon>
        <taxon>Mycosphaerellaceae</taxon>
        <taxon>Lecanosticta</taxon>
    </lineage>
</organism>
<evidence type="ECO:0000313" key="5">
    <source>
        <dbReference type="EMBL" id="CAK4034377.1"/>
    </source>
</evidence>
<comment type="similarity">
    <text evidence="1">Belongs to the ATG16 family.</text>
</comment>
<comment type="caution">
    <text evidence="5">The sequence shown here is derived from an EMBL/GenBank/DDBJ whole genome shotgun (WGS) entry which is preliminary data.</text>
</comment>
<proteinExistence type="inferred from homology"/>
<dbReference type="AlphaFoldDB" id="A0AAI8Z8G2"/>
<feature type="region of interest" description="Disordered" evidence="3">
    <location>
        <begin position="36"/>
        <end position="66"/>
    </location>
</feature>
<dbReference type="Gene3D" id="1.20.5.170">
    <property type="match status" value="1"/>
</dbReference>
<dbReference type="Proteomes" id="UP001296104">
    <property type="component" value="Unassembled WGS sequence"/>
</dbReference>
<evidence type="ECO:0000256" key="1">
    <source>
        <dbReference type="ARBA" id="ARBA00005331"/>
    </source>
</evidence>
<dbReference type="EMBL" id="CAVMBE010000115">
    <property type="protein sequence ID" value="CAK4034377.1"/>
    <property type="molecule type" value="Genomic_DNA"/>
</dbReference>
<protein>
    <recommendedName>
        <fullName evidence="4">Autophagy-related protein 16 domain-containing protein</fullName>
    </recommendedName>
</protein>
<keyword evidence="2" id="KW-0175">Coiled coil</keyword>
<sequence>MTDYLGQYSLALDVRDAREKAHKQYIDAYTRLADRSSASASLHPAPPSTTTPKQPTTTSTTSPTPDLLTTLRADLVNTQKSRSALQTNLTTLTQDLQTLQAAHTTTTAQLQTLTRQKTDIERRLRDREEELRQKRKFVENAQDEMVALQLQLNLSEEKRERAERENGELVERWMRRMGEEAESMNRESRWGEGEGS</sequence>
<accession>A0AAI8Z8G2</accession>
<feature type="compositionally biased region" description="Low complexity" evidence="3">
    <location>
        <begin position="50"/>
        <end position="66"/>
    </location>
</feature>
<evidence type="ECO:0000256" key="2">
    <source>
        <dbReference type="SAM" id="Coils"/>
    </source>
</evidence>
<evidence type="ECO:0000259" key="4">
    <source>
        <dbReference type="Pfam" id="PF08614"/>
    </source>
</evidence>
<evidence type="ECO:0000256" key="3">
    <source>
        <dbReference type="SAM" id="MobiDB-lite"/>
    </source>
</evidence>
<gene>
    <name evidence="5" type="ORF">LECACI_7A009535</name>
</gene>
<feature type="domain" description="Autophagy-related protein 16" evidence="4">
    <location>
        <begin position="7"/>
        <end position="185"/>
    </location>
</feature>
<evidence type="ECO:0000313" key="6">
    <source>
        <dbReference type="Proteomes" id="UP001296104"/>
    </source>
</evidence>
<dbReference type="Pfam" id="PF08614">
    <property type="entry name" value="ATG16"/>
    <property type="match status" value="1"/>
</dbReference>
<keyword evidence="6" id="KW-1185">Reference proteome</keyword>
<reference evidence="5" key="1">
    <citation type="submission" date="2023-11" db="EMBL/GenBank/DDBJ databases">
        <authorList>
            <person name="Alioto T."/>
            <person name="Alioto T."/>
            <person name="Gomez Garrido J."/>
        </authorList>
    </citation>
    <scope>NUCLEOTIDE SEQUENCE</scope>
</reference>
<name>A0AAI8Z8G2_9PEZI</name>